<evidence type="ECO:0000256" key="1">
    <source>
        <dbReference type="ARBA" id="ARBA00023157"/>
    </source>
</evidence>
<feature type="signal peptide" evidence="2">
    <location>
        <begin position="1"/>
        <end position="26"/>
    </location>
</feature>
<evidence type="ECO:0000256" key="2">
    <source>
        <dbReference type="SAM" id="SignalP"/>
    </source>
</evidence>
<dbReference type="SUPFAM" id="SSF56436">
    <property type="entry name" value="C-type lectin-like"/>
    <property type="match status" value="1"/>
</dbReference>
<dbReference type="KEGG" id="spu:100891202"/>
<dbReference type="Gene3D" id="3.10.100.10">
    <property type="entry name" value="Mannose-Binding Protein A, subunit A"/>
    <property type="match status" value="1"/>
</dbReference>
<organism evidence="4 5">
    <name type="scientific">Strongylocentrotus purpuratus</name>
    <name type="common">Purple sea urchin</name>
    <dbReference type="NCBI Taxonomy" id="7668"/>
    <lineage>
        <taxon>Eukaryota</taxon>
        <taxon>Metazoa</taxon>
        <taxon>Echinodermata</taxon>
        <taxon>Eleutherozoa</taxon>
        <taxon>Echinozoa</taxon>
        <taxon>Echinoidea</taxon>
        <taxon>Euechinoidea</taxon>
        <taxon>Echinacea</taxon>
        <taxon>Camarodonta</taxon>
        <taxon>Echinidea</taxon>
        <taxon>Strongylocentrotidae</taxon>
        <taxon>Strongylocentrotus</taxon>
    </lineage>
</organism>
<reference evidence="5" key="1">
    <citation type="submission" date="2015-02" db="EMBL/GenBank/DDBJ databases">
        <title>Genome sequencing for Strongylocentrotus purpuratus.</title>
        <authorList>
            <person name="Murali S."/>
            <person name="Liu Y."/>
            <person name="Vee V."/>
            <person name="English A."/>
            <person name="Wang M."/>
            <person name="Skinner E."/>
            <person name="Han Y."/>
            <person name="Muzny D.M."/>
            <person name="Worley K.C."/>
            <person name="Gibbs R.A."/>
        </authorList>
    </citation>
    <scope>NUCLEOTIDE SEQUENCE</scope>
</reference>
<dbReference type="InterPro" id="IPR050111">
    <property type="entry name" value="C-type_lectin/snaclec_domain"/>
</dbReference>
<keyword evidence="2" id="KW-0732">Signal</keyword>
<dbReference type="InParanoid" id="A0A7M7GJ16"/>
<dbReference type="PROSITE" id="PS00615">
    <property type="entry name" value="C_TYPE_LECTIN_1"/>
    <property type="match status" value="1"/>
</dbReference>
<dbReference type="InterPro" id="IPR016186">
    <property type="entry name" value="C-type_lectin-like/link_sf"/>
</dbReference>
<dbReference type="InterPro" id="IPR018378">
    <property type="entry name" value="C-type_lectin_CS"/>
</dbReference>
<dbReference type="RefSeq" id="XP_003729530.1">
    <property type="nucleotide sequence ID" value="XM_003729482.1"/>
</dbReference>
<keyword evidence="5" id="KW-1185">Reference proteome</keyword>
<feature type="domain" description="C-type lectin" evidence="3">
    <location>
        <begin position="36"/>
        <end position="162"/>
    </location>
</feature>
<dbReference type="InterPro" id="IPR016187">
    <property type="entry name" value="CTDL_fold"/>
</dbReference>
<protein>
    <recommendedName>
        <fullName evidence="3">C-type lectin domain-containing protein</fullName>
    </recommendedName>
</protein>
<reference evidence="4" key="2">
    <citation type="submission" date="2021-01" db="UniProtKB">
        <authorList>
            <consortium name="EnsemblMetazoa"/>
        </authorList>
    </citation>
    <scope>IDENTIFICATION</scope>
</reference>
<dbReference type="Pfam" id="PF00059">
    <property type="entry name" value="Lectin_C"/>
    <property type="match status" value="1"/>
</dbReference>
<evidence type="ECO:0000259" key="3">
    <source>
        <dbReference type="PROSITE" id="PS50041"/>
    </source>
</evidence>
<dbReference type="Proteomes" id="UP000007110">
    <property type="component" value="Unassembled WGS sequence"/>
</dbReference>
<dbReference type="PANTHER" id="PTHR22803">
    <property type="entry name" value="MANNOSE, PHOSPHOLIPASE, LECTIN RECEPTOR RELATED"/>
    <property type="match status" value="1"/>
</dbReference>
<feature type="chain" id="PRO_5029679409" description="C-type lectin domain-containing protein" evidence="2">
    <location>
        <begin position="27"/>
        <end position="205"/>
    </location>
</feature>
<evidence type="ECO:0000313" key="5">
    <source>
        <dbReference type="Proteomes" id="UP000007110"/>
    </source>
</evidence>
<dbReference type="PROSITE" id="PS50041">
    <property type="entry name" value="C_TYPE_LECTIN_2"/>
    <property type="match status" value="1"/>
</dbReference>
<proteinExistence type="predicted"/>
<dbReference type="EnsemblMetazoa" id="XM_003729482">
    <property type="protein sequence ID" value="XP_003729530"/>
    <property type="gene ID" value="LOC100891202"/>
</dbReference>
<evidence type="ECO:0000313" key="4">
    <source>
        <dbReference type="EnsemblMetazoa" id="XP_003729530"/>
    </source>
</evidence>
<accession>A0A7M7GJ16</accession>
<name>A0A7M7GJ16_STRPU</name>
<dbReference type="AlphaFoldDB" id="A0A7M7GJ16"/>
<dbReference type="OrthoDB" id="8950604at2759"/>
<sequence length="205" mass="22907">MKFASEETVFVTIAIAAIVSLQGVTSQTSSSEWHRLDDAVYLVDGITRVRYDEAQSLCQDLYGANLARVDSDKIQDFLTTFISPPLEDTRCFSIGCDDSEVEGQFRWLDGTPVIYDGWARRQPDNNGPGDQDCACLWSSTVNYRHGRWDDAVCSLDRYLICQKGIYNFRLTIPRPNPGFANVYCAVDVDIQGEALSPDDVRVSIG</sequence>
<dbReference type="GeneID" id="100891202"/>
<keyword evidence="1" id="KW-1015">Disulfide bond</keyword>
<dbReference type="InterPro" id="IPR001304">
    <property type="entry name" value="C-type_lectin-like"/>
</dbReference>
<dbReference type="SMART" id="SM00034">
    <property type="entry name" value="CLECT"/>
    <property type="match status" value="1"/>
</dbReference>